<protein>
    <recommendedName>
        <fullName evidence="12">DNA 3'-5' helicase</fullName>
        <ecNumber evidence="12">5.6.2.4</ecNumber>
    </recommendedName>
</protein>
<evidence type="ECO:0000256" key="4">
    <source>
        <dbReference type="ARBA" id="ARBA00022801"/>
    </source>
</evidence>
<name>A0ABY5V1R0_9BACT</name>
<evidence type="ECO:0000256" key="13">
    <source>
        <dbReference type="ARBA" id="ARBA00048988"/>
    </source>
</evidence>
<evidence type="ECO:0000256" key="9">
    <source>
        <dbReference type="ARBA" id="ARBA00023204"/>
    </source>
</evidence>
<keyword evidence="4 14" id="KW-0378">Hydrolase</keyword>
<keyword evidence="17" id="KW-1185">Reference proteome</keyword>
<keyword evidence="7 14" id="KW-0067">ATP-binding</keyword>
<dbReference type="Gene3D" id="3.90.320.10">
    <property type="match status" value="1"/>
</dbReference>
<dbReference type="Gene3D" id="1.10.3170.10">
    <property type="entry name" value="Recbcd, chain B, domain 2"/>
    <property type="match status" value="1"/>
</dbReference>
<evidence type="ECO:0000256" key="2">
    <source>
        <dbReference type="ARBA" id="ARBA00022741"/>
    </source>
</evidence>
<evidence type="ECO:0000256" key="3">
    <source>
        <dbReference type="ARBA" id="ARBA00022763"/>
    </source>
</evidence>
<evidence type="ECO:0000256" key="10">
    <source>
        <dbReference type="ARBA" id="ARBA00023235"/>
    </source>
</evidence>
<evidence type="ECO:0000313" key="17">
    <source>
        <dbReference type="Proteomes" id="UP001059295"/>
    </source>
</evidence>
<dbReference type="Gene3D" id="3.40.50.300">
    <property type="entry name" value="P-loop containing nucleotide triphosphate hydrolases"/>
    <property type="match status" value="3"/>
</dbReference>
<dbReference type="InterPro" id="IPR014017">
    <property type="entry name" value="DNA_helicase_UvrD-like_C"/>
</dbReference>
<dbReference type="PANTHER" id="PTHR11070">
    <property type="entry name" value="UVRD / RECB / PCRA DNA HELICASE FAMILY MEMBER"/>
    <property type="match status" value="1"/>
</dbReference>
<evidence type="ECO:0000256" key="6">
    <source>
        <dbReference type="ARBA" id="ARBA00022839"/>
    </source>
</evidence>
<keyword evidence="1" id="KW-0540">Nuclease</keyword>
<dbReference type="SUPFAM" id="SSF52540">
    <property type="entry name" value="P-loop containing nucleoside triphosphate hydrolases"/>
    <property type="match status" value="1"/>
</dbReference>
<evidence type="ECO:0000256" key="8">
    <source>
        <dbReference type="ARBA" id="ARBA00023125"/>
    </source>
</evidence>
<evidence type="ECO:0000256" key="7">
    <source>
        <dbReference type="ARBA" id="ARBA00022840"/>
    </source>
</evidence>
<accession>A0ABY5V1R0</accession>
<evidence type="ECO:0000256" key="5">
    <source>
        <dbReference type="ARBA" id="ARBA00022806"/>
    </source>
</evidence>
<dbReference type="InterPro" id="IPR038726">
    <property type="entry name" value="PDDEXK_AddAB-type"/>
</dbReference>
<evidence type="ECO:0000259" key="15">
    <source>
        <dbReference type="PROSITE" id="PS51198"/>
    </source>
</evidence>
<dbReference type="Proteomes" id="UP001059295">
    <property type="component" value="Chromosome"/>
</dbReference>
<keyword evidence="8" id="KW-0238">DNA-binding</keyword>
<organism evidence="16 17">
    <name type="scientific">Alistipes ihumii AP11</name>
    <dbReference type="NCBI Taxonomy" id="1211813"/>
    <lineage>
        <taxon>Bacteria</taxon>
        <taxon>Pseudomonadati</taxon>
        <taxon>Bacteroidota</taxon>
        <taxon>Bacteroidia</taxon>
        <taxon>Bacteroidales</taxon>
        <taxon>Rikenellaceae</taxon>
        <taxon>Alistipes</taxon>
    </lineage>
</organism>
<reference evidence="16" key="1">
    <citation type="journal article" date="2022" name="Cell">
        <title>Design, construction, and in vivo augmentation of a complex gut microbiome.</title>
        <authorList>
            <person name="Cheng A.G."/>
            <person name="Ho P.Y."/>
            <person name="Aranda-Diaz A."/>
            <person name="Jain S."/>
            <person name="Yu F.B."/>
            <person name="Meng X."/>
            <person name="Wang M."/>
            <person name="Iakiviak M."/>
            <person name="Nagashima K."/>
            <person name="Zhao A."/>
            <person name="Murugkar P."/>
            <person name="Patil A."/>
            <person name="Atabakhsh K."/>
            <person name="Weakley A."/>
            <person name="Yan J."/>
            <person name="Brumbaugh A.R."/>
            <person name="Higginbottom S."/>
            <person name="Dimas A."/>
            <person name="Shiver A.L."/>
            <person name="Deutschbauer A."/>
            <person name="Neff N."/>
            <person name="Sonnenburg J.L."/>
            <person name="Huang K.C."/>
            <person name="Fischbach M.A."/>
        </authorList>
    </citation>
    <scope>NUCLEOTIDE SEQUENCE</scope>
    <source>
        <strain evidence="16">AP11</strain>
    </source>
</reference>
<keyword evidence="9" id="KW-0234">DNA repair</keyword>
<dbReference type="InterPro" id="IPR027417">
    <property type="entry name" value="P-loop_NTPase"/>
</dbReference>
<keyword evidence="6" id="KW-0269">Exonuclease</keyword>
<dbReference type="Pfam" id="PF13361">
    <property type="entry name" value="UvrD_C"/>
    <property type="match status" value="1"/>
</dbReference>
<gene>
    <name evidence="16" type="ORF">NQ491_02655</name>
</gene>
<dbReference type="EC" id="5.6.2.4" evidence="12"/>
<keyword evidence="2 14" id="KW-0547">Nucleotide-binding</keyword>
<dbReference type="GeneID" id="82890599"/>
<dbReference type="InterPro" id="IPR014016">
    <property type="entry name" value="UvrD-like_ATP-bd"/>
</dbReference>
<keyword evidence="10" id="KW-0413">Isomerase</keyword>
<evidence type="ECO:0000256" key="1">
    <source>
        <dbReference type="ARBA" id="ARBA00022722"/>
    </source>
</evidence>
<feature type="binding site" evidence="14">
    <location>
        <begin position="9"/>
        <end position="16"/>
    </location>
    <ligand>
        <name>ATP</name>
        <dbReference type="ChEBI" id="CHEBI:30616"/>
    </ligand>
</feature>
<dbReference type="PANTHER" id="PTHR11070:SF67">
    <property type="entry name" value="DNA 3'-5' HELICASE"/>
    <property type="match status" value="1"/>
</dbReference>
<feature type="domain" description="UvrD-like helicase ATP-binding" evidence="15">
    <location>
        <begin position="1"/>
        <end position="456"/>
    </location>
</feature>
<sequence>MGKVKILKASAGSGKTYRLAYEYIRSVIDSPQLYRHILAVTFTNKATEEMKQRIVGELNALANGSPSGYMGDLERDLGLDGQTIRRRAVDARTKILHDYSRFTVLTIDKFFQRIIRSFIKELGIDLNFNLELQTDSILDSATDRLIDRIAVDRALRDWVLHFVEEKIDTDGRWDIRGEISQLGRELFGERYRAVSGDKASREELSRIVSAAVARSRRIENEMKKTAAEALAVIDSAGLAAEDFAYGRGGCVGYFVKTADGTIAPYGKRVLDALESEEKWVTARSSRKEAARSVVPTLRRLLAKLCSIYDDNIRFLNTARLLSANYRSFALLDDLSEKVAEICTEQNLVPISETNAILGKLMGDNDAPFIYEKVGNTFSRFMIDEFQDTSQGQWSNFVPLLENAVAQSEDEPVLLVGDVKQSIYRWRGGDWRILGRQVASRFKDTRTASLDTNYRSEKTVVEFNNSLIEACVQLDNDRLNRMIQEAAENGRLSPGRRDELSDMLSEAYRDQRQRCSKTREAGYVTVREYEKGEQPDPPLLIRTVEDLQSRGFAAGDIAVLVRTNPQGAAVAQQLLDYKSTHPESPYCYDVVTQEALQIGHSDTAGFIASVFRLAAGSDEPVKRAVYNLYLENPVEQPLTESEQAFIESLGLMSIEEAFEETVLHYRLNEKVRDIAYIQAMQEQVHAFSTSRIADLPLFLKWWDETGAAQSISLPRNRNAITVITIHKAKGLQYKAVVLPDCDWSLQPKTGSLIWGRTDEKPFDSLKHMPLGWSKLIGESAFAEEFYTETVFSHIDNINLFYVAATRAEQELHIQIPRGGKETQRIGSLVMSAIQCADDGSAAIGETRGSVVQDDAGRFFRFGTPERPLHAEHREPEPVASYPTRRIGARLRFRLDSQRYFEDGDSPAPLSPRNYGILMHKLLENAADKPQIDRQLEAMLAEGAVSRNEAGKIRELLSEAFSDPIVASWFDGNWSIVRNEHDIVVPGERSTRRPDRVLTKGAEAVVIDYKFGLKKHNRHTRQVEEYMRLLGRMGYRTVRGYLWYVELKQVENVG</sequence>
<dbReference type="InterPro" id="IPR011604">
    <property type="entry name" value="PDDEXK-like_dom_sf"/>
</dbReference>
<keyword evidence="5 14" id="KW-0347">Helicase</keyword>
<proteinExistence type="predicted"/>
<evidence type="ECO:0000313" key="16">
    <source>
        <dbReference type="EMBL" id="UWN57699.1"/>
    </source>
</evidence>
<evidence type="ECO:0000256" key="11">
    <source>
        <dbReference type="ARBA" id="ARBA00034617"/>
    </source>
</evidence>
<dbReference type="PROSITE" id="PS51198">
    <property type="entry name" value="UVRD_HELICASE_ATP_BIND"/>
    <property type="match status" value="1"/>
</dbReference>
<comment type="catalytic activity">
    <reaction evidence="13">
        <text>ATP + H2O = ADP + phosphate + H(+)</text>
        <dbReference type="Rhea" id="RHEA:13065"/>
        <dbReference type="ChEBI" id="CHEBI:15377"/>
        <dbReference type="ChEBI" id="CHEBI:15378"/>
        <dbReference type="ChEBI" id="CHEBI:30616"/>
        <dbReference type="ChEBI" id="CHEBI:43474"/>
        <dbReference type="ChEBI" id="CHEBI:456216"/>
        <dbReference type="EC" id="5.6.2.4"/>
    </reaction>
</comment>
<dbReference type="Pfam" id="PF00580">
    <property type="entry name" value="UvrD-helicase"/>
    <property type="match status" value="1"/>
</dbReference>
<evidence type="ECO:0000256" key="12">
    <source>
        <dbReference type="ARBA" id="ARBA00034808"/>
    </source>
</evidence>
<dbReference type="InterPro" id="IPR000212">
    <property type="entry name" value="DNA_helicase_UvrD/REP"/>
</dbReference>
<evidence type="ECO:0000256" key="14">
    <source>
        <dbReference type="PROSITE-ProRule" id="PRU00560"/>
    </source>
</evidence>
<dbReference type="EMBL" id="CP102294">
    <property type="protein sequence ID" value="UWN57699.1"/>
    <property type="molecule type" value="Genomic_DNA"/>
</dbReference>
<keyword evidence="3" id="KW-0227">DNA damage</keyword>
<dbReference type="RefSeq" id="WP_019244881.1">
    <property type="nucleotide sequence ID" value="NZ_CAPH01000004.1"/>
</dbReference>
<comment type="catalytic activity">
    <reaction evidence="11">
        <text>Couples ATP hydrolysis with the unwinding of duplex DNA by translocating in the 3'-5' direction.</text>
        <dbReference type="EC" id="5.6.2.4"/>
    </reaction>
</comment>
<dbReference type="Pfam" id="PF12705">
    <property type="entry name" value="PDDEXK_1"/>
    <property type="match status" value="1"/>
</dbReference>